<comment type="caution">
    <text evidence="2">The sequence shown here is derived from an EMBL/GenBank/DDBJ whole genome shotgun (WGS) entry which is preliminary data.</text>
</comment>
<evidence type="ECO:0000313" key="2">
    <source>
        <dbReference type="EMBL" id="MCK9877348.1"/>
    </source>
</evidence>
<dbReference type="RefSeq" id="WP_248825605.1">
    <property type="nucleotide sequence ID" value="NZ_JALKFT010000016.1"/>
</dbReference>
<dbReference type="EMBL" id="JALKFT010000016">
    <property type="protein sequence ID" value="MCK9877348.1"/>
    <property type="molecule type" value="Genomic_DNA"/>
</dbReference>
<dbReference type="InterPro" id="IPR053146">
    <property type="entry name" value="QDO-like"/>
</dbReference>
<gene>
    <name evidence="2" type="ORF">MXD59_16485</name>
</gene>
<accession>A0ABT0K0N7</accession>
<keyword evidence="3" id="KW-1185">Reference proteome</keyword>
<dbReference type="Gene3D" id="2.60.120.10">
    <property type="entry name" value="Jelly Rolls"/>
    <property type="match status" value="1"/>
</dbReference>
<name>A0ABT0K0N7_9ACTN</name>
<dbReference type="SUPFAM" id="SSF51182">
    <property type="entry name" value="RmlC-like cupins"/>
    <property type="match status" value="1"/>
</dbReference>
<reference evidence="2 3" key="1">
    <citation type="submission" date="2022-04" db="EMBL/GenBank/DDBJ databases">
        <title>Genome diversity in the genus Frankia.</title>
        <authorList>
            <person name="Carlos-Shanley C."/>
            <person name="Hahn D."/>
        </authorList>
    </citation>
    <scope>NUCLEOTIDE SEQUENCE [LARGE SCALE GENOMIC DNA]</scope>
    <source>
        <strain evidence="2 3">Ag45/Mut15</strain>
    </source>
</reference>
<organism evidence="2 3">
    <name type="scientific">Frankia umida</name>
    <dbReference type="NCBI Taxonomy" id="573489"/>
    <lineage>
        <taxon>Bacteria</taxon>
        <taxon>Bacillati</taxon>
        <taxon>Actinomycetota</taxon>
        <taxon>Actinomycetes</taxon>
        <taxon>Frankiales</taxon>
        <taxon>Frankiaceae</taxon>
        <taxon>Frankia</taxon>
    </lineage>
</organism>
<evidence type="ECO:0000313" key="3">
    <source>
        <dbReference type="Proteomes" id="UP001201873"/>
    </source>
</evidence>
<dbReference type="PANTHER" id="PTHR36440">
    <property type="entry name" value="PUTATIVE (AFU_ORTHOLOGUE AFUA_8G07350)-RELATED"/>
    <property type="match status" value="1"/>
</dbReference>
<dbReference type="InterPro" id="IPR011051">
    <property type="entry name" value="RmlC_Cupin_sf"/>
</dbReference>
<dbReference type="Proteomes" id="UP001201873">
    <property type="component" value="Unassembled WGS sequence"/>
</dbReference>
<feature type="domain" description="Cupin type-2" evidence="1">
    <location>
        <begin position="44"/>
        <end position="107"/>
    </location>
</feature>
<proteinExistence type="predicted"/>
<dbReference type="InterPro" id="IPR013096">
    <property type="entry name" value="Cupin_2"/>
</dbReference>
<evidence type="ECO:0000259" key="1">
    <source>
        <dbReference type="Pfam" id="PF07883"/>
    </source>
</evidence>
<dbReference type="Pfam" id="PF07883">
    <property type="entry name" value="Cupin_2"/>
    <property type="match status" value="1"/>
</dbReference>
<dbReference type="CDD" id="cd02208">
    <property type="entry name" value="cupin_RmlC-like"/>
    <property type="match status" value="1"/>
</dbReference>
<protein>
    <submittedName>
        <fullName evidence="2">Cupin domain-containing protein</fullName>
    </submittedName>
</protein>
<dbReference type="PANTHER" id="PTHR36440:SF1">
    <property type="entry name" value="PUTATIVE (AFU_ORTHOLOGUE AFUA_8G07350)-RELATED"/>
    <property type="match status" value="1"/>
</dbReference>
<dbReference type="InterPro" id="IPR014710">
    <property type="entry name" value="RmlC-like_jellyroll"/>
</dbReference>
<sequence>MTHGTVIRPVDARTFPYAGQPMAVLAEPTSGVDSLAAAEMIVPARFAGPVPHAHHGFDEALYVLEGTLLLTYGHEEPVEASAGTFCLAPRGVRHTFANPNASPVRVLGLWTPGSAGLAFMTDIGAIMPPGGAPDPDLVADLYRRHASDLLP</sequence>